<evidence type="ECO:0000256" key="1">
    <source>
        <dbReference type="ARBA" id="ARBA00006484"/>
    </source>
</evidence>
<proteinExistence type="inferred from homology"/>
<dbReference type="Proteomes" id="UP001501231">
    <property type="component" value="Unassembled WGS sequence"/>
</dbReference>
<name>A0ABN3KH16_9ACTN</name>
<gene>
    <name evidence="3" type="ORF">GCM10010191_95060</name>
</gene>
<organism evidence="3 4">
    <name type="scientific">Actinomadura vinacea</name>
    <dbReference type="NCBI Taxonomy" id="115336"/>
    <lineage>
        <taxon>Bacteria</taxon>
        <taxon>Bacillati</taxon>
        <taxon>Actinomycetota</taxon>
        <taxon>Actinomycetes</taxon>
        <taxon>Streptosporangiales</taxon>
        <taxon>Thermomonosporaceae</taxon>
        <taxon>Actinomadura</taxon>
    </lineage>
</organism>
<dbReference type="EMBL" id="BAAARW010000050">
    <property type="protein sequence ID" value="GAA2459761.1"/>
    <property type="molecule type" value="Genomic_DNA"/>
</dbReference>
<dbReference type="PANTHER" id="PTHR43639:SF1">
    <property type="entry name" value="SHORT-CHAIN DEHYDROGENASE_REDUCTASE FAMILY PROTEIN"/>
    <property type="match status" value="1"/>
</dbReference>
<dbReference type="PRINTS" id="PR00080">
    <property type="entry name" value="SDRFAMILY"/>
</dbReference>
<accession>A0ABN3KH16</accession>
<dbReference type="Pfam" id="PF13561">
    <property type="entry name" value="adh_short_C2"/>
    <property type="match status" value="1"/>
</dbReference>
<keyword evidence="4" id="KW-1185">Reference proteome</keyword>
<comment type="similarity">
    <text evidence="1">Belongs to the short-chain dehydrogenases/reductases (SDR) family.</text>
</comment>
<dbReference type="PRINTS" id="PR00081">
    <property type="entry name" value="GDHRDH"/>
</dbReference>
<reference evidence="3 4" key="1">
    <citation type="journal article" date="2019" name="Int. J. Syst. Evol. Microbiol.">
        <title>The Global Catalogue of Microorganisms (GCM) 10K type strain sequencing project: providing services to taxonomists for standard genome sequencing and annotation.</title>
        <authorList>
            <consortium name="The Broad Institute Genomics Platform"/>
            <consortium name="The Broad Institute Genome Sequencing Center for Infectious Disease"/>
            <person name="Wu L."/>
            <person name="Ma J."/>
        </authorList>
    </citation>
    <scope>NUCLEOTIDE SEQUENCE [LARGE SCALE GENOMIC DNA]</scope>
    <source>
        <strain evidence="3 4">JCM 3325</strain>
    </source>
</reference>
<sequence length="264" mass="27150">MSGSVQSGSVESGSVTFDYEGARVLVTGAAGLIGRALVTRFAGSGAEVIAVDRDADGLKTLADLVPAGGRLATLAADLAGEEAADRVFDLVDRAGGLDVLVNNAALTEYRTPFIDIDSATWDTIIAANLRSAYLLSVRAVRRWRDAGRGGAIVNMSSPGGARAHEDQSAYDVAKAGLEAMARAIAVELGGLGIRANCIAPASVVGDVRSTTDIPSGRTTSPEEVADAALFLGSSAAAHVNGHVLRVDGGLHARLRTDPSQEQQR</sequence>
<evidence type="ECO:0000313" key="3">
    <source>
        <dbReference type="EMBL" id="GAA2459761.1"/>
    </source>
</evidence>
<dbReference type="PANTHER" id="PTHR43639">
    <property type="entry name" value="OXIDOREDUCTASE, SHORT-CHAIN DEHYDROGENASE/REDUCTASE FAMILY (AFU_ORTHOLOGUE AFUA_5G02870)"/>
    <property type="match status" value="1"/>
</dbReference>
<evidence type="ECO:0000256" key="2">
    <source>
        <dbReference type="ARBA" id="ARBA00023002"/>
    </source>
</evidence>
<comment type="caution">
    <text evidence="3">The sequence shown here is derived from an EMBL/GenBank/DDBJ whole genome shotgun (WGS) entry which is preliminary data.</text>
</comment>
<dbReference type="SUPFAM" id="SSF51735">
    <property type="entry name" value="NAD(P)-binding Rossmann-fold domains"/>
    <property type="match status" value="1"/>
</dbReference>
<keyword evidence="2" id="KW-0560">Oxidoreductase</keyword>
<dbReference type="InterPro" id="IPR036291">
    <property type="entry name" value="NAD(P)-bd_dom_sf"/>
</dbReference>
<dbReference type="Gene3D" id="3.40.50.720">
    <property type="entry name" value="NAD(P)-binding Rossmann-like Domain"/>
    <property type="match status" value="1"/>
</dbReference>
<dbReference type="CDD" id="cd05233">
    <property type="entry name" value="SDR_c"/>
    <property type="match status" value="1"/>
</dbReference>
<dbReference type="InterPro" id="IPR002347">
    <property type="entry name" value="SDR_fam"/>
</dbReference>
<protein>
    <submittedName>
        <fullName evidence="3">3-oxoacyl-ACP reductase FabG</fullName>
    </submittedName>
</protein>
<evidence type="ECO:0000313" key="4">
    <source>
        <dbReference type="Proteomes" id="UP001501231"/>
    </source>
</evidence>